<dbReference type="PANTHER" id="PTHR45277:SF1">
    <property type="entry name" value="EXPRESSED PROTEIN"/>
    <property type="match status" value="1"/>
</dbReference>
<name>A0A1D1XDT5_9ARAE</name>
<feature type="non-terminal residue" evidence="2">
    <location>
        <position position="255"/>
    </location>
</feature>
<dbReference type="PANTHER" id="PTHR45277">
    <property type="entry name" value="EXPRESSED PROTEIN"/>
    <property type="match status" value="1"/>
</dbReference>
<organism evidence="2">
    <name type="scientific">Anthurium amnicola</name>
    <dbReference type="NCBI Taxonomy" id="1678845"/>
    <lineage>
        <taxon>Eukaryota</taxon>
        <taxon>Viridiplantae</taxon>
        <taxon>Streptophyta</taxon>
        <taxon>Embryophyta</taxon>
        <taxon>Tracheophyta</taxon>
        <taxon>Spermatophyta</taxon>
        <taxon>Magnoliopsida</taxon>
        <taxon>Liliopsida</taxon>
        <taxon>Araceae</taxon>
        <taxon>Pothoideae</taxon>
        <taxon>Potheae</taxon>
        <taxon>Anthurium</taxon>
    </lineage>
</organism>
<keyword evidence="1" id="KW-1133">Transmembrane helix</keyword>
<dbReference type="SUPFAM" id="SSF53335">
    <property type="entry name" value="S-adenosyl-L-methionine-dependent methyltransferases"/>
    <property type="match status" value="1"/>
</dbReference>
<dbReference type="Gene3D" id="3.40.50.150">
    <property type="entry name" value="Vaccinia Virus protein VP39"/>
    <property type="match status" value="1"/>
</dbReference>
<feature type="non-terminal residue" evidence="2">
    <location>
        <position position="1"/>
    </location>
</feature>
<sequence length="255" mass="27868">RLPSWTPLASTDLPNQSCTHTPPLRISHNFLKRLVWRFSAQIPWFRKPYLPTTTALFSSGCSSQCAGAAALRRERESEKKERLPRAAGDLSAAVAMAERCLRSGRRRWSADQVLPAGKWSGGGRDWTQIYAIYGTGEWQTLAFLLFHAALFASLSLLLLLYFSPLLSALHGIASRLMPPPPFPVLRFLLGFTGSVAALSSVCLLFAAGNVLHSSLGLHWEMAQRMVAAVPDWSAVRAVLDVGCGRGILLNAVAAR</sequence>
<keyword evidence="1" id="KW-0472">Membrane</keyword>
<evidence type="ECO:0000313" key="2">
    <source>
        <dbReference type="EMBL" id="JAT40371.1"/>
    </source>
</evidence>
<gene>
    <name evidence="2" type="primary">mutS_11</name>
    <name evidence="2" type="ORF">g.51363</name>
</gene>
<feature type="transmembrane region" description="Helical" evidence="1">
    <location>
        <begin position="141"/>
        <end position="164"/>
    </location>
</feature>
<reference evidence="2" key="1">
    <citation type="submission" date="2015-07" db="EMBL/GenBank/DDBJ databases">
        <title>Transcriptome Assembly of Anthurium amnicola.</title>
        <authorList>
            <person name="Suzuki J."/>
        </authorList>
    </citation>
    <scope>NUCLEOTIDE SEQUENCE</scope>
</reference>
<protein>
    <submittedName>
        <fullName evidence="2">DNA mismatch repair protein MutS</fullName>
    </submittedName>
</protein>
<dbReference type="EMBL" id="GDJX01027565">
    <property type="protein sequence ID" value="JAT40371.1"/>
    <property type="molecule type" value="Transcribed_RNA"/>
</dbReference>
<proteinExistence type="predicted"/>
<dbReference type="InterPro" id="IPR029063">
    <property type="entry name" value="SAM-dependent_MTases_sf"/>
</dbReference>
<accession>A0A1D1XDT5</accession>
<dbReference type="AlphaFoldDB" id="A0A1D1XDT5"/>
<feature type="transmembrane region" description="Helical" evidence="1">
    <location>
        <begin position="184"/>
        <end position="211"/>
    </location>
</feature>
<evidence type="ECO:0000256" key="1">
    <source>
        <dbReference type="SAM" id="Phobius"/>
    </source>
</evidence>
<keyword evidence="1" id="KW-0812">Transmembrane</keyword>